<dbReference type="GO" id="GO:0009073">
    <property type="term" value="P:aromatic amino acid family biosynthetic process"/>
    <property type="evidence" value="ECO:0007669"/>
    <property type="project" value="UniProtKB-KW"/>
</dbReference>
<evidence type="ECO:0000256" key="4">
    <source>
        <dbReference type="ARBA" id="ARBA00022857"/>
    </source>
</evidence>
<dbReference type="InterPro" id="IPR013708">
    <property type="entry name" value="Shikimate_DH-bd_N"/>
</dbReference>
<dbReference type="GO" id="GO:0009423">
    <property type="term" value="P:chorismate biosynthetic process"/>
    <property type="evidence" value="ECO:0007669"/>
    <property type="project" value="UniProtKB-UniRule"/>
</dbReference>
<evidence type="ECO:0000256" key="7">
    <source>
        <dbReference type="ARBA" id="ARBA00049442"/>
    </source>
</evidence>
<comment type="function">
    <text evidence="8">Involved in the biosynthesis of the chorismate, which leads to the biosynthesis of aromatic amino acids. Catalyzes the reversible NADPH linked reduction of 3-dehydroshikimate (DHSA) to yield shikimate (SA).</text>
</comment>
<dbReference type="SUPFAM" id="SSF51735">
    <property type="entry name" value="NAD(P)-binding Rossmann-fold domains"/>
    <property type="match status" value="1"/>
</dbReference>
<dbReference type="Pfam" id="PF08501">
    <property type="entry name" value="Shikimate_dh_N"/>
    <property type="match status" value="1"/>
</dbReference>
<dbReference type="InterPro" id="IPR041121">
    <property type="entry name" value="SDH_C"/>
</dbReference>
<comment type="subunit">
    <text evidence="8">Homodimer.</text>
</comment>
<dbReference type="NCBIfam" id="TIGR00507">
    <property type="entry name" value="aroE"/>
    <property type="match status" value="1"/>
</dbReference>
<dbReference type="AlphaFoldDB" id="A0A7G9GI02"/>
<dbReference type="Gene3D" id="3.40.50.720">
    <property type="entry name" value="NAD(P)-binding Rossmann-like Domain"/>
    <property type="match status" value="1"/>
</dbReference>
<feature type="binding site" evidence="8">
    <location>
        <position position="107"/>
    </location>
    <ligand>
        <name>shikimate</name>
        <dbReference type="ChEBI" id="CHEBI:36208"/>
    </ligand>
</feature>
<evidence type="ECO:0000259" key="10">
    <source>
        <dbReference type="Pfam" id="PF08501"/>
    </source>
</evidence>
<dbReference type="GO" id="GO:0019632">
    <property type="term" value="P:shikimate metabolic process"/>
    <property type="evidence" value="ECO:0007669"/>
    <property type="project" value="InterPro"/>
</dbReference>
<feature type="binding site" evidence="8">
    <location>
        <position position="256"/>
    </location>
    <ligand>
        <name>shikimate</name>
        <dbReference type="ChEBI" id="CHEBI:36208"/>
    </ligand>
</feature>
<comment type="catalytic activity">
    <reaction evidence="7 8">
        <text>shikimate + NADP(+) = 3-dehydroshikimate + NADPH + H(+)</text>
        <dbReference type="Rhea" id="RHEA:17737"/>
        <dbReference type="ChEBI" id="CHEBI:15378"/>
        <dbReference type="ChEBI" id="CHEBI:16630"/>
        <dbReference type="ChEBI" id="CHEBI:36208"/>
        <dbReference type="ChEBI" id="CHEBI:57783"/>
        <dbReference type="ChEBI" id="CHEBI:58349"/>
        <dbReference type="EC" id="1.1.1.25"/>
    </reaction>
</comment>
<dbReference type="Gene3D" id="3.40.50.10860">
    <property type="entry name" value="Leucine Dehydrogenase, chain A, domain 1"/>
    <property type="match status" value="1"/>
</dbReference>
<reference evidence="12 13" key="1">
    <citation type="submission" date="2020-08" db="EMBL/GenBank/DDBJ databases">
        <authorList>
            <person name="Liu C."/>
            <person name="Sun Q."/>
        </authorList>
    </citation>
    <scope>NUCLEOTIDE SEQUENCE [LARGE SCALE GENOMIC DNA]</scope>
    <source>
        <strain evidence="12 13">NSJ-29</strain>
    </source>
</reference>
<dbReference type="Pfam" id="PF01488">
    <property type="entry name" value="Shikimate_DH"/>
    <property type="match status" value="1"/>
</dbReference>
<feature type="domain" description="Quinate/shikimate 5-dehydrogenase/glutamyl-tRNA reductase" evidence="9">
    <location>
        <begin position="123"/>
        <end position="198"/>
    </location>
</feature>
<evidence type="ECO:0000256" key="1">
    <source>
        <dbReference type="ARBA" id="ARBA00004871"/>
    </source>
</evidence>
<feature type="domain" description="Shikimate dehydrogenase substrate binding N-terminal" evidence="10">
    <location>
        <begin position="12"/>
        <end position="94"/>
    </location>
</feature>
<dbReference type="EC" id="1.1.1.25" evidence="2 8"/>
<feature type="binding site" evidence="8">
    <location>
        <position position="67"/>
    </location>
    <ligand>
        <name>shikimate</name>
        <dbReference type="ChEBI" id="CHEBI:36208"/>
    </ligand>
</feature>
<keyword evidence="6 8" id="KW-0057">Aromatic amino acid biosynthesis</keyword>
<feature type="binding site" evidence="8">
    <location>
        <begin position="131"/>
        <end position="135"/>
    </location>
    <ligand>
        <name>NADP(+)</name>
        <dbReference type="ChEBI" id="CHEBI:58349"/>
    </ligand>
</feature>
<evidence type="ECO:0000256" key="3">
    <source>
        <dbReference type="ARBA" id="ARBA00022605"/>
    </source>
</evidence>
<proteinExistence type="inferred from homology"/>
<name>A0A7G9GI02_9FIRM</name>
<dbReference type="GO" id="GO:0004764">
    <property type="term" value="F:shikimate 3-dehydrogenase (NADP+) activity"/>
    <property type="evidence" value="ECO:0007669"/>
    <property type="project" value="UniProtKB-UniRule"/>
</dbReference>
<dbReference type="UniPathway" id="UPA00053">
    <property type="reaction ID" value="UER00087"/>
</dbReference>
<dbReference type="GO" id="GO:0008652">
    <property type="term" value="P:amino acid biosynthetic process"/>
    <property type="evidence" value="ECO:0007669"/>
    <property type="project" value="UniProtKB-KW"/>
</dbReference>
<dbReference type="InterPro" id="IPR011342">
    <property type="entry name" value="Shikimate_DH"/>
</dbReference>
<comment type="similarity">
    <text evidence="8">Belongs to the shikimate dehydrogenase family.</text>
</comment>
<organism evidence="12 13">
    <name type="scientific">Wansuia hejianensis</name>
    <dbReference type="NCBI Taxonomy" id="2763667"/>
    <lineage>
        <taxon>Bacteria</taxon>
        <taxon>Bacillati</taxon>
        <taxon>Bacillota</taxon>
        <taxon>Clostridia</taxon>
        <taxon>Lachnospirales</taxon>
        <taxon>Lachnospiraceae</taxon>
        <taxon>Wansuia</taxon>
    </lineage>
</organism>
<comment type="pathway">
    <text evidence="1 8">Metabolic intermediate biosynthesis; chorismate biosynthesis; chorismate from D-erythrose 4-phosphate and phosphoenolpyruvate: step 4/7.</text>
</comment>
<evidence type="ECO:0000256" key="6">
    <source>
        <dbReference type="ARBA" id="ARBA00023141"/>
    </source>
</evidence>
<keyword evidence="4 8" id="KW-0521">NADP</keyword>
<dbReference type="CDD" id="cd01065">
    <property type="entry name" value="NAD_bind_Shikimate_DH"/>
    <property type="match status" value="1"/>
</dbReference>
<dbReference type="KEGG" id="whj:H9Q79_06160"/>
<evidence type="ECO:0000256" key="8">
    <source>
        <dbReference type="HAMAP-Rule" id="MF_00222"/>
    </source>
</evidence>
<dbReference type="InterPro" id="IPR046346">
    <property type="entry name" value="Aminoacid_DH-like_N_sf"/>
</dbReference>
<evidence type="ECO:0000313" key="12">
    <source>
        <dbReference type="EMBL" id="QNM10434.1"/>
    </source>
</evidence>
<dbReference type="InterPro" id="IPR036291">
    <property type="entry name" value="NAD(P)-bd_dom_sf"/>
</dbReference>
<evidence type="ECO:0000259" key="11">
    <source>
        <dbReference type="Pfam" id="PF18317"/>
    </source>
</evidence>
<feature type="binding site" evidence="8">
    <location>
        <position position="249"/>
    </location>
    <ligand>
        <name>NADP(+)</name>
        <dbReference type="ChEBI" id="CHEBI:58349"/>
    </ligand>
</feature>
<keyword evidence="5 8" id="KW-0560">Oxidoreductase</keyword>
<evidence type="ECO:0000259" key="9">
    <source>
        <dbReference type="Pfam" id="PF01488"/>
    </source>
</evidence>
<evidence type="ECO:0000256" key="2">
    <source>
        <dbReference type="ARBA" id="ARBA00012962"/>
    </source>
</evidence>
<keyword evidence="13" id="KW-1185">Reference proteome</keyword>
<protein>
    <recommendedName>
        <fullName evidence="2 8">Shikimate dehydrogenase (NADP(+))</fullName>
        <shortName evidence="8">SDH</shortName>
        <ecNumber evidence="2 8">1.1.1.25</ecNumber>
    </recommendedName>
</protein>
<evidence type="ECO:0000256" key="5">
    <source>
        <dbReference type="ARBA" id="ARBA00023002"/>
    </source>
</evidence>
<feature type="active site" description="Proton acceptor" evidence="8">
    <location>
        <position position="71"/>
    </location>
</feature>
<dbReference type="HAMAP" id="MF_00222">
    <property type="entry name" value="Shikimate_DH_AroE"/>
    <property type="match status" value="1"/>
</dbReference>
<accession>A0A7G9GI02</accession>
<dbReference type="GO" id="GO:0050661">
    <property type="term" value="F:NADP binding"/>
    <property type="evidence" value="ECO:0007669"/>
    <property type="project" value="InterPro"/>
</dbReference>
<dbReference type="Pfam" id="PF18317">
    <property type="entry name" value="SDH_C"/>
    <property type="match status" value="1"/>
</dbReference>
<feature type="binding site" evidence="8">
    <location>
        <position position="226"/>
    </location>
    <ligand>
        <name>NADP(+)</name>
        <dbReference type="ChEBI" id="CHEBI:58349"/>
    </ligand>
</feature>
<dbReference type="InterPro" id="IPR006151">
    <property type="entry name" value="Shikm_DH/Glu-tRNA_Rdtase"/>
</dbReference>
<comment type="caution">
    <text evidence="8">Lacks conserved residue(s) required for the propagation of feature annotation.</text>
</comment>
<dbReference type="Proteomes" id="UP000515860">
    <property type="component" value="Chromosome"/>
</dbReference>
<feature type="domain" description="SDH C-terminal" evidence="11">
    <location>
        <begin position="249"/>
        <end position="278"/>
    </location>
</feature>
<dbReference type="EMBL" id="CP060635">
    <property type="protein sequence ID" value="QNM10434.1"/>
    <property type="molecule type" value="Genomic_DNA"/>
</dbReference>
<dbReference type="PANTHER" id="PTHR21089">
    <property type="entry name" value="SHIKIMATE DEHYDROGENASE"/>
    <property type="match status" value="1"/>
</dbReference>
<dbReference type="PANTHER" id="PTHR21089:SF1">
    <property type="entry name" value="BIFUNCTIONAL 3-DEHYDROQUINATE DEHYDRATASE_SHIKIMATE DEHYDROGENASE, CHLOROPLASTIC"/>
    <property type="match status" value="1"/>
</dbReference>
<gene>
    <name evidence="8 12" type="primary">aroE</name>
    <name evidence="12" type="ORF">H9Q79_06160</name>
</gene>
<feature type="binding site" evidence="8">
    <location>
        <position position="92"/>
    </location>
    <ligand>
        <name>shikimate</name>
        <dbReference type="ChEBI" id="CHEBI:36208"/>
    </ligand>
</feature>
<sequence length="290" mass="31331">MEKNYRAELTAVFGDPVDGNPTGVMEEAAYEALGLNYRYLTLRVKKEDLEAAVKGAKAFGMKGYNLTMPHKTAVIPYLDCLTPAAEIIGAVNTVVCRNGKWTGENTDGKGFVLSLKRDGIKPEGKRITLLGAGGAARAIGVECALAGAEHITVLNRDVGRGEELAGLIGRKTGAEAEFCPWTEQARIPEGTDILIQATCVGLYPDSGRKPDIAYDTVTDRMVVCDVVFNPERPLFLQEAERRGARIVTGMGMLVHQGALNFELWTGKKAPLEIMYQALAREFGASQIGLP</sequence>
<keyword evidence="3 8" id="KW-0028">Amino-acid biosynthesis</keyword>
<evidence type="ECO:0000313" key="13">
    <source>
        <dbReference type="Proteomes" id="UP000515860"/>
    </source>
</evidence>
<dbReference type="InterPro" id="IPR022893">
    <property type="entry name" value="Shikimate_DH_fam"/>
</dbReference>
<dbReference type="SUPFAM" id="SSF53223">
    <property type="entry name" value="Aminoacid dehydrogenase-like, N-terminal domain"/>
    <property type="match status" value="1"/>
</dbReference>